<keyword evidence="6" id="KW-0489">Methyltransferase</keyword>
<dbReference type="GO" id="GO:0012505">
    <property type="term" value="C:endomembrane system"/>
    <property type="evidence" value="ECO:0007669"/>
    <property type="project" value="UniProtKB-SubCell"/>
</dbReference>
<evidence type="ECO:0000313" key="7">
    <source>
        <dbReference type="Proteomes" id="UP000215595"/>
    </source>
</evidence>
<dbReference type="PANTHER" id="PTHR12714:SF24">
    <property type="entry name" value="SLR1182 PROTEIN"/>
    <property type="match status" value="1"/>
</dbReference>
<dbReference type="GO" id="GO:0008168">
    <property type="term" value="F:methyltransferase activity"/>
    <property type="evidence" value="ECO:0007669"/>
    <property type="project" value="UniProtKB-KW"/>
</dbReference>
<name>A0A258FMK9_9CAUL</name>
<keyword evidence="2 5" id="KW-0812">Transmembrane</keyword>
<dbReference type="Gene3D" id="1.20.120.1630">
    <property type="match status" value="1"/>
</dbReference>
<feature type="transmembrane region" description="Helical" evidence="5">
    <location>
        <begin position="115"/>
        <end position="134"/>
    </location>
</feature>
<dbReference type="InterPro" id="IPR007318">
    <property type="entry name" value="Phopholipid_MeTrfase"/>
</dbReference>
<proteinExistence type="predicted"/>
<accession>A0A258FMK9</accession>
<sequence length="160" mass="17175">MMAGRGTADIPGVIAPPPLIYLGFLALGWGGGQLIDEPSLGLDRPVQAGIAIAGLVLGLAVEAWAAGLFHKARTAVQPWKPSTALVTGGVYGFTRNPIYVGFAVTYLALAVGLDSPLAIVLLIPCLLVVDRFVIQREEVYLAARFGADYEAYRRRVRRWL</sequence>
<keyword evidence="3 5" id="KW-1133">Transmembrane helix</keyword>
<evidence type="ECO:0000256" key="2">
    <source>
        <dbReference type="ARBA" id="ARBA00022692"/>
    </source>
</evidence>
<comment type="subcellular location">
    <subcellularLocation>
        <location evidence="1">Endomembrane system</location>
        <topology evidence="1">Multi-pass membrane protein</topology>
    </subcellularLocation>
</comment>
<feature type="transmembrane region" description="Helical" evidence="5">
    <location>
        <begin position="50"/>
        <end position="69"/>
    </location>
</feature>
<dbReference type="AlphaFoldDB" id="A0A258FMK9"/>
<dbReference type="EMBL" id="NCEB01000013">
    <property type="protein sequence ID" value="OYX33820.1"/>
    <property type="molecule type" value="Genomic_DNA"/>
</dbReference>
<evidence type="ECO:0000256" key="3">
    <source>
        <dbReference type="ARBA" id="ARBA00022989"/>
    </source>
</evidence>
<organism evidence="6 7">
    <name type="scientific">Brevundimonas subvibrioides</name>
    <dbReference type="NCBI Taxonomy" id="74313"/>
    <lineage>
        <taxon>Bacteria</taxon>
        <taxon>Pseudomonadati</taxon>
        <taxon>Pseudomonadota</taxon>
        <taxon>Alphaproteobacteria</taxon>
        <taxon>Caulobacterales</taxon>
        <taxon>Caulobacteraceae</taxon>
        <taxon>Brevundimonas</taxon>
    </lineage>
</organism>
<dbReference type="PANTHER" id="PTHR12714">
    <property type="entry name" value="PROTEIN-S ISOPRENYLCYSTEINE O-METHYLTRANSFERASE"/>
    <property type="match status" value="1"/>
</dbReference>
<evidence type="ECO:0000256" key="4">
    <source>
        <dbReference type="ARBA" id="ARBA00023136"/>
    </source>
</evidence>
<evidence type="ECO:0000313" key="6">
    <source>
        <dbReference type="EMBL" id="OYX33820.1"/>
    </source>
</evidence>
<dbReference type="Pfam" id="PF04191">
    <property type="entry name" value="PEMT"/>
    <property type="match status" value="1"/>
</dbReference>
<protein>
    <submittedName>
        <fullName evidence="6">Isoprenylcysteine carboxyl methyltransferase</fullName>
    </submittedName>
</protein>
<reference evidence="6 7" key="1">
    <citation type="submission" date="2017-03" db="EMBL/GenBank/DDBJ databases">
        <title>Lifting the veil on microbial sulfur biogeochemistry in mining wastewaters.</title>
        <authorList>
            <person name="Kantor R.S."/>
            <person name="Colenbrander Nelson T."/>
            <person name="Marshall S."/>
            <person name="Bennett D."/>
            <person name="Apte S."/>
            <person name="Camacho D."/>
            <person name="Thomas B.C."/>
            <person name="Warren L.A."/>
            <person name="Banfield J.F."/>
        </authorList>
    </citation>
    <scope>NUCLEOTIDE SEQUENCE [LARGE SCALE GENOMIC DNA]</scope>
    <source>
        <strain evidence="6">32-69-9</strain>
    </source>
</reference>
<comment type="caution">
    <text evidence="6">The sequence shown here is derived from an EMBL/GenBank/DDBJ whole genome shotgun (WGS) entry which is preliminary data.</text>
</comment>
<keyword evidence="4 5" id="KW-0472">Membrane</keyword>
<gene>
    <name evidence="6" type="ORF">B7Z01_07470</name>
</gene>
<dbReference type="GO" id="GO:0032259">
    <property type="term" value="P:methylation"/>
    <property type="evidence" value="ECO:0007669"/>
    <property type="project" value="UniProtKB-KW"/>
</dbReference>
<dbReference type="Proteomes" id="UP000215595">
    <property type="component" value="Unassembled WGS sequence"/>
</dbReference>
<feature type="transmembrane region" description="Helical" evidence="5">
    <location>
        <begin position="90"/>
        <end position="109"/>
    </location>
</feature>
<evidence type="ECO:0000256" key="5">
    <source>
        <dbReference type="SAM" id="Phobius"/>
    </source>
</evidence>
<feature type="transmembrane region" description="Helical" evidence="5">
    <location>
        <begin position="12"/>
        <end position="30"/>
    </location>
</feature>
<evidence type="ECO:0000256" key="1">
    <source>
        <dbReference type="ARBA" id="ARBA00004127"/>
    </source>
</evidence>
<keyword evidence="6" id="KW-0808">Transferase</keyword>